<evidence type="ECO:0008006" key="4">
    <source>
        <dbReference type="Google" id="ProtNLM"/>
    </source>
</evidence>
<dbReference type="InterPro" id="IPR013726">
    <property type="entry name" value="Mitofissin"/>
</dbReference>
<dbReference type="InParanoid" id="A0A1C7N8T3"/>
<evidence type="ECO:0000256" key="1">
    <source>
        <dbReference type="SAM" id="SignalP"/>
    </source>
</evidence>
<dbReference type="FunCoup" id="A0A1C7N8T3">
    <property type="interactions" value="2"/>
</dbReference>
<feature type="signal peptide" evidence="1">
    <location>
        <begin position="1"/>
        <end position="20"/>
    </location>
</feature>
<comment type="caution">
    <text evidence="2">The sequence shown here is derived from an EMBL/GenBank/DDBJ whole genome shotgun (WGS) entry which is preliminary data.</text>
</comment>
<reference evidence="2 3" key="1">
    <citation type="submission" date="2016-03" db="EMBL/GenBank/DDBJ databases">
        <title>Choanephora cucurbitarum.</title>
        <authorList>
            <person name="Min B."/>
            <person name="Park H."/>
            <person name="Park J.-H."/>
            <person name="Shin H.-D."/>
            <person name="Choi I.-G."/>
        </authorList>
    </citation>
    <scope>NUCLEOTIDE SEQUENCE [LARGE SCALE GENOMIC DNA]</scope>
    <source>
        <strain evidence="2 3">KUS-F28377</strain>
    </source>
</reference>
<evidence type="ECO:0000313" key="2">
    <source>
        <dbReference type="EMBL" id="OBZ85477.1"/>
    </source>
</evidence>
<dbReference type="Proteomes" id="UP000093000">
    <property type="component" value="Unassembled WGS sequence"/>
</dbReference>
<accession>A0A1C7N8T3</accession>
<dbReference type="OrthoDB" id="16824at2759"/>
<organism evidence="2 3">
    <name type="scientific">Choanephora cucurbitarum</name>
    <dbReference type="NCBI Taxonomy" id="101091"/>
    <lineage>
        <taxon>Eukaryota</taxon>
        <taxon>Fungi</taxon>
        <taxon>Fungi incertae sedis</taxon>
        <taxon>Mucoromycota</taxon>
        <taxon>Mucoromycotina</taxon>
        <taxon>Mucoromycetes</taxon>
        <taxon>Mucorales</taxon>
        <taxon>Mucorineae</taxon>
        <taxon>Choanephoraceae</taxon>
        <taxon>Choanephoroideae</taxon>
        <taxon>Choanephora</taxon>
    </lineage>
</organism>
<dbReference type="Pfam" id="PF08520">
    <property type="entry name" value="Mitofissin"/>
    <property type="match status" value="1"/>
</dbReference>
<dbReference type="STRING" id="101091.A0A1C7N8T3"/>
<name>A0A1C7N8T3_9FUNG</name>
<sequence length="72" mass="8310">MWGRLFHFATDAVLISTALAGIKRNTGLQPAVDQIENEQVRHYAERYLNVGEWAMDTTIAFMNTSSYFERKK</sequence>
<feature type="chain" id="PRO_5008889545" description="DUF1748-domain-containing protein" evidence="1">
    <location>
        <begin position="21"/>
        <end position="72"/>
    </location>
</feature>
<dbReference type="EMBL" id="LUGH01000392">
    <property type="protein sequence ID" value="OBZ85477.1"/>
    <property type="molecule type" value="Genomic_DNA"/>
</dbReference>
<protein>
    <recommendedName>
        <fullName evidence="4">DUF1748-domain-containing protein</fullName>
    </recommendedName>
</protein>
<dbReference type="GO" id="GO:0005737">
    <property type="term" value="C:cytoplasm"/>
    <property type="evidence" value="ECO:0007669"/>
    <property type="project" value="TreeGrafter"/>
</dbReference>
<dbReference type="PANTHER" id="PTHR28075">
    <property type="entry name" value="CHROMOSOME 16, WHOLE GENOME SHOTGUN SEQUENCE"/>
    <property type="match status" value="1"/>
</dbReference>
<dbReference type="PANTHER" id="PTHR28075:SF1">
    <property type="entry name" value="DUF1748-DOMAIN-CONTAINING PROTEIN"/>
    <property type="match status" value="1"/>
</dbReference>
<dbReference type="AlphaFoldDB" id="A0A1C7N8T3"/>
<proteinExistence type="predicted"/>
<evidence type="ECO:0000313" key="3">
    <source>
        <dbReference type="Proteomes" id="UP000093000"/>
    </source>
</evidence>
<gene>
    <name evidence="2" type="ORF">A0J61_06471</name>
</gene>
<keyword evidence="3" id="KW-1185">Reference proteome</keyword>
<keyword evidence="1" id="KW-0732">Signal</keyword>